<organism evidence="2">
    <name type="scientific">Eucalyptus grandis</name>
    <name type="common">Flooded gum</name>
    <dbReference type="NCBI Taxonomy" id="71139"/>
    <lineage>
        <taxon>Eukaryota</taxon>
        <taxon>Viridiplantae</taxon>
        <taxon>Streptophyta</taxon>
        <taxon>Embryophyta</taxon>
        <taxon>Tracheophyta</taxon>
        <taxon>Spermatophyta</taxon>
        <taxon>Magnoliopsida</taxon>
        <taxon>eudicotyledons</taxon>
        <taxon>Gunneridae</taxon>
        <taxon>Pentapetalae</taxon>
        <taxon>rosids</taxon>
        <taxon>malvids</taxon>
        <taxon>Myrtales</taxon>
        <taxon>Myrtaceae</taxon>
        <taxon>Myrtoideae</taxon>
        <taxon>Eucalypteae</taxon>
        <taxon>Eucalyptus</taxon>
    </lineage>
</organism>
<evidence type="ECO:0000313" key="2">
    <source>
        <dbReference type="EMBL" id="KCW81338.1"/>
    </source>
</evidence>
<feature type="region of interest" description="Disordered" evidence="1">
    <location>
        <begin position="126"/>
        <end position="153"/>
    </location>
</feature>
<dbReference type="InParanoid" id="A0A059CS91"/>
<accession>A0A059CS91</accession>
<proteinExistence type="predicted"/>
<dbReference type="AlphaFoldDB" id="A0A059CS91"/>
<dbReference type="PANTHER" id="PTHR35099:SF2">
    <property type="entry name" value="OS02G0182700 PROTEIN"/>
    <property type="match status" value="1"/>
</dbReference>
<feature type="non-terminal residue" evidence="2">
    <location>
        <position position="1"/>
    </location>
</feature>
<sequence>PQRERETHHFIFTLNPPPSLPLSLSLRSASRRASGYRVLGSLRRTTAATMVAKDEWVKTAMAEDGMVAELLVRLKQEPRCAPAPPHPPSSAAAAAAAVASASGSPLPPPRWGIRQPRSRIAFRCDAGSPAKRCGDSARNSPTTPLSWSAASSSGTADGGCDDSNLQFCGSSSTSKVIASSDSGTPDLKKSRKRKTFAELKEEEGLLLKERVHLNKVLAFPFFCPSF</sequence>
<reference evidence="2" key="1">
    <citation type="submission" date="2013-07" db="EMBL/GenBank/DDBJ databases">
        <title>The genome of Eucalyptus grandis.</title>
        <authorList>
            <person name="Schmutz J."/>
            <person name="Hayes R."/>
            <person name="Myburg A."/>
            <person name="Tuskan G."/>
            <person name="Grattapaglia D."/>
            <person name="Rokhsar D.S."/>
        </authorList>
    </citation>
    <scope>NUCLEOTIDE SEQUENCE</scope>
    <source>
        <tissue evidence="2">Leaf extractions</tissue>
    </source>
</reference>
<feature type="region of interest" description="Disordered" evidence="1">
    <location>
        <begin position="79"/>
        <end position="113"/>
    </location>
</feature>
<protein>
    <submittedName>
        <fullName evidence="2">Uncharacterized protein</fullName>
    </submittedName>
</protein>
<dbReference type="Gramene" id="KCW81338">
    <property type="protein sequence ID" value="KCW81338"/>
    <property type="gene ID" value="EUGRSUZ_C02724"/>
</dbReference>
<evidence type="ECO:0000256" key="1">
    <source>
        <dbReference type="SAM" id="MobiDB-lite"/>
    </source>
</evidence>
<feature type="compositionally biased region" description="Low complexity" evidence="1">
    <location>
        <begin position="89"/>
        <end position="104"/>
    </location>
</feature>
<dbReference type="PANTHER" id="PTHR35099">
    <property type="entry name" value="OS02G0182700 PROTEIN"/>
    <property type="match status" value="1"/>
</dbReference>
<dbReference type="eggNOG" id="ENOG502RZ47">
    <property type="taxonomic scope" value="Eukaryota"/>
</dbReference>
<gene>
    <name evidence="2" type="ORF">EUGRSUZ_C02724</name>
</gene>
<name>A0A059CS91_EUCGR</name>
<dbReference type="EMBL" id="KK198755">
    <property type="protein sequence ID" value="KCW81338.1"/>
    <property type="molecule type" value="Genomic_DNA"/>
</dbReference>
<feature type="compositionally biased region" description="Low complexity" evidence="1">
    <location>
        <begin position="140"/>
        <end position="153"/>
    </location>
</feature>